<dbReference type="Gene3D" id="2.40.170.20">
    <property type="entry name" value="TonB-dependent receptor, beta-barrel domain"/>
    <property type="match status" value="1"/>
</dbReference>
<keyword evidence="6 7" id="KW-0998">Cell outer membrane</keyword>
<keyword evidence="10" id="KW-1185">Reference proteome</keyword>
<dbReference type="Proteomes" id="UP000267585">
    <property type="component" value="Unassembled WGS sequence"/>
</dbReference>
<dbReference type="NCBIfam" id="TIGR04056">
    <property type="entry name" value="OMP_RagA_SusC"/>
    <property type="match status" value="1"/>
</dbReference>
<dbReference type="Pfam" id="PF07715">
    <property type="entry name" value="Plug"/>
    <property type="match status" value="1"/>
</dbReference>
<dbReference type="EMBL" id="RQPJ01000002">
    <property type="protein sequence ID" value="RTE54300.1"/>
    <property type="molecule type" value="Genomic_DNA"/>
</dbReference>
<dbReference type="Pfam" id="PF13715">
    <property type="entry name" value="CarbopepD_reg_2"/>
    <property type="match status" value="1"/>
</dbReference>
<dbReference type="InterPro" id="IPR039426">
    <property type="entry name" value="TonB-dep_rcpt-like"/>
</dbReference>
<evidence type="ECO:0000256" key="4">
    <source>
        <dbReference type="ARBA" id="ARBA00022692"/>
    </source>
</evidence>
<reference evidence="9 10" key="1">
    <citation type="submission" date="2018-11" db="EMBL/GenBank/DDBJ databases">
        <title>Arenibacter aquaticus sp.nov., a marine bacterium isolated from surface seawater in the South China Sea.</title>
        <authorList>
            <person name="Guo J."/>
            <person name="Sun J."/>
        </authorList>
    </citation>
    <scope>NUCLEOTIDE SEQUENCE [LARGE SCALE GENOMIC DNA]</scope>
    <source>
        <strain evidence="9 10">GUO666</strain>
    </source>
</reference>
<keyword evidence="5 7" id="KW-0472">Membrane</keyword>
<evidence type="ECO:0000256" key="3">
    <source>
        <dbReference type="ARBA" id="ARBA00022452"/>
    </source>
</evidence>
<dbReference type="AlphaFoldDB" id="A0A430K5I4"/>
<evidence type="ECO:0000256" key="6">
    <source>
        <dbReference type="ARBA" id="ARBA00023237"/>
    </source>
</evidence>
<dbReference type="InterPro" id="IPR023997">
    <property type="entry name" value="TonB-dep_OMP_SusC/RagA_CS"/>
</dbReference>
<keyword evidence="9" id="KW-0675">Receptor</keyword>
<dbReference type="SUPFAM" id="SSF49464">
    <property type="entry name" value="Carboxypeptidase regulatory domain-like"/>
    <property type="match status" value="1"/>
</dbReference>
<dbReference type="InterPro" id="IPR008969">
    <property type="entry name" value="CarboxyPept-like_regulatory"/>
</dbReference>
<organism evidence="9 10">
    <name type="scientific">Arenibacter aquaticus</name>
    <dbReference type="NCBI Taxonomy" id="2489054"/>
    <lineage>
        <taxon>Bacteria</taxon>
        <taxon>Pseudomonadati</taxon>
        <taxon>Bacteroidota</taxon>
        <taxon>Flavobacteriia</taxon>
        <taxon>Flavobacteriales</taxon>
        <taxon>Flavobacteriaceae</taxon>
        <taxon>Arenibacter</taxon>
    </lineage>
</organism>
<dbReference type="SUPFAM" id="SSF56935">
    <property type="entry name" value="Porins"/>
    <property type="match status" value="1"/>
</dbReference>
<evidence type="ECO:0000313" key="10">
    <source>
        <dbReference type="Proteomes" id="UP000267585"/>
    </source>
</evidence>
<accession>A0A430K5I4</accession>
<evidence type="ECO:0000256" key="5">
    <source>
        <dbReference type="ARBA" id="ARBA00023136"/>
    </source>
</evidence>
<evidence type="ECO:0000256" key="1">
    <source>
        <dbReference type="ARBA" id="ARBA00004571"/>
    </source>
</evidence>
<gene>
    <name evidence="9" type="ORF">EHW67_03785</name>
</gene>
<evidence type="ECO:0000256" key="2">
    <source>
        <dbReference type="ARBA" id="ARBA00022448"/>
    </source>
</evidence>
<dbReference type="NCBIfam" id="TIGR04057">
    <property type="entry name" value="SusC_RagA_signa"/>
    <property type="match status" value="1"/>
</dbReference>
<proteinExistence type="inferred from homology"/>
<dbReference type="InterPro" id="IPR037066">
    <property type="entry name" value="Plug_dom_sf"/>
</dbReference>
<dbReference type="GO" id="GO:0009279">
    <property type="term" value="C:cell outer membrane"/>
    <property type="evidence" value="ECO:0007669"/>
    <property type="project" value="UniProtKB-SubCell"/>
</dbReference>
<evidence type="ECO:0000259" key="8">
    <source>
        <dbReference type="Pfam" id="PF07715"/>
    </source>
</evidence>
<dbReference type="PROSITE" id="PS52016">
    <property type="entry name" value="TONB_DEPENDENT_REC_3"/>
    <property type="match status" value="1"/>
</dbReference>
<evidence type="ECO:0000313" key="9">
    <source>
        <dbReference type="EMBL" id="RTE54300.1"/>
    </source>
</evidence>
<sequence>MKIKLTNRPPCPLGKVLLRFFMKSIIFLFCSISFALTPISGVGQNAEIIVDSDVTLNVKQVFRLINKQTDYKFVYRHDLIKIAPDIDLKKGVIKAGDLLDKCLSPISFTYKFTDGSTIVVKKSPVDSSVNNLVEILDKKLQFQVSGTIMDNEGMPLPGANIVEKGTSNGVTADFDGKFSIQVQEANATLIISYIGFTKQEISLNGRSNVTAVLKEDAAGLDEVVVVGYGTQKKENLTGSVATVSSDELIKRPAANVENLLQGRVPGLQVSSSSGKPGDEGNTLRIRGIGTFSGAGSSPLVLINGISGDMTNLDPNDIESVSVLKDAASSAIYGARAANGVILITTKQGKAGSLVIDYHGNIQAQSASRLPDLLYNSADYMQFWNEARIRNGQAPHFTQAEIDGFRNNPNDPVNYPNFNWIDHTFNTAIAHNQSFRISGGNEKTVFSASLGYLDQPGITSNYEYQKFNGRVTVDSRLNDWIKIGGDIQFVNKDITRSNWDNNVDYQILAIYGAGPNYTPTMTLPDGSTGYVARYSADIAEWTVRNPDAQDASGLMTETRYNVLPQFYSEVNLTNNLTWNSKYALTIDNNQYKNHEHAVDNYYFKDGSYAHNNATWRLGVEDRWTTSKLSTFYSTLNYTKSLNDNNFSVLAGYNQEGFKDRYLRGQRINFPTNDLKELDAGATNGQSTGGGATEWAIQSYFGRINYDYQGKYLLEANARYDGTSRISPDTRWGFFPSLSAGWRISEEAFMDKVDWLGNLKLRASWGQLGNQNVGLYPYQEVLSTTSYPFINSEPGVIQSRMVDKSLKWETTTMTDLGVDFSMLNGLFSFTFDWYDKITDDILYQIPVPASIGLSAPTVNFGKMKNTGIDLVVGSQKSFGDFSYSTSVNYSSYKNEVLEILSPTYGNTTTQVGLPFNSHYLIEFDGIFQNQTEIDAAAVHPFNPKPGDLKFKDANGDGTINADDRVVVDGAYPKFFYGGTLDLSWKNFDLSLFFQGVEGSKAHVQTLAWGLTPYMQGSPPTLDFVKNRWTGEGSTNSHPAMFVTGYGPVTGTPNTYWLLDSSYFRLKNLSIGYNIPTDICKTIGLQGINIYMSGDNLFTITQWPGSDPEKANTGWFTAYPQLTTYTMGVKLKI</sequence>
<keyword evidence="4 7" id="KW-0812">Transmembrane</keyword>
<evidence type="ECO:0000256" key="7">
    <source>
        <dbReference type="PROSITE-ProRule" id="PRU01360"/>
    </source>
</evidence>
<dbReference type="FunFam" id="2.170.130.10:FF:000003">
    <property type="entry name" value="SusC/RagA family TonB-linked outer membrane protein"/>
    <property type="match status" value="1"/>
</dbReference>
<dbReference type="Gene3D" id="2.60.40.1120">
    <property type="entry name" value="Carboxypeptidase-like, regulatory domain"/>
    <property type="match status" value="1"/>
</dbReference>
<dbReference type="InterPro" id="IPR012910">
    <property type="entry name" value="Plug_dom"/>
</dbReference>
<dbReference type="InterPro" id="IPR036942">
    <property type="entry name" value="Beta-barrel_TonB_sf"/>
</dbReference>
<dbReference type="Gene3D" id="2.170.130.10">
    <property type="entry name" value="TonB-dependent receptor, plug domain"/>
    <property type="match status" value="1"/>
</dbReference>
<comment type="caution">
    <text evidence="9">The sequence shown here is derived from an EMBL/GenBank/DDBJ whole genome shotgun (WGS) entry which is preliminary data.</text>
</comment>
<comment type="subcellular location">
    <subcellularLocation>
        <location evidence="1 7">Cell outer membrane</location>
        <topology evidence="1 7">Multi-pass membrane protein</topology>
    </subcellularLocation>
</comment>
<protein>
    <submittedName>
        <fullName evidence="9">TonB-dependent receptor</fullName>
    </submittedName>
</protein>
<comment type="similarity">
    <text evidence="7">Belongs to the TonB-dependent receptor family.</text>
</comment>
<keyword evidence="2 7" id="KW-0813">Transport</keyword>
<name>A0A430K5I4_9FLAO</name>
<feature type="domain" description="TonB-dependent receptor plug" evidence="8">
    <location>
        <begin position="233"/>
        <end position="340"/>
    </location>
</feature>
<keyword evidence="3 7" id="KW-1134">Transmembrane beta strand</keyword>
<dbReference type="InterPro" id="IPR023996">
    <property type="entry name" value="TonB-dep_OMP_SusC/RagA"/>
</dbReference>